<evidence type="ECO:0000313" key="1">
    <source>
        <dbReference type="EMBL" id="WVZ18382.1"/>
    </source>
</evidence>
<gene>
    <name evidence="1" type="ORF">V8G54_005704</name>
</gene>
<accession>A0AAQ3P0W3</accession>
<dbReference type="Proteomes" id="UP001374535">
    <property type="component" value="Chromosome 2"/>
</dbReference>
<name>A0AAQ3P0W3_VIGMU</name>
<reference evidence="1 2" key="1">
    <citation type="journal article" date="2023" name="Life. Sci Alliance">
        <title>Evolutionary insights into 3D genome organization and epigenetic landscape of Vigna mungo.</title>
        <authorList>
            <person name="Junaid A."/>
            <person name="Singh B."/>
            <person name="Bhatia S."/>
        </authorList>
    </citation>
    <scope>NUCLEOTIDE SEQUENCE [LARGE SCALE GENOMIC DNA]</scope>
    <source>
        <strain evidence="1">Urdbean</strain>
    </source>
</reference>
<proteinExistence type="predicted"/>
<protein>
    <submittedName>
        <fullName evidence="1">Uncharacterized protein</fullName>
    </submittedName>
</protein>
<keyword evidence="2" id="KW-1185">Reference proteome</keyword>
<dbReference type="AlphaFoldDB" id="A0AAQ3P0W3"/>
<sequence length="128" mass="14271">MKLFEVTPFWLSNVAIFIKRSIIIICSGDIWTSSSSTEISPSMVHVIILECASGLEKSSHRVGNIFGSPVWIFATPILEPTNPVFGPHFRTIRIIGFKVVTVPTIASIDHWLRSIGLLTHDPWNSNVQ</sequence>
<dbReference type="EMBL" id="CP144699">
    <property type="protein sequence ID" value="WVZ18382.1"/>
    <property type="molecule type" value="Genomic_DNA"/>
</dbReference>
<organism evidence="1 2">
    <name type="scientific">Vigna mungo</name>
    <name type="common">Black gram</name>
    <name type="synonym">Phaseolus mungo</name>
    <dbReference type="NCBI Taxonomy" id="3915"/>
    <lineage>
        <taxon>Eukaryota</taxon>
        <taxon>Viridiplantae</taxon>
        <taxon>Streptophyta</taxon>
        <taxon>Embryophyta</taxon>
        <taxon>Tracheophyta</taxon>
        <taxon>Spermatophyta</taxon>
        <taxon>Magnoliopsida</taxon>
        <taxon>eudicotyledons</taxon>
        <taxon>Gunneridae</taxon>
        <taxon>Pentapetalae</taxon>
        <taxon>rosids</taxon>
        <taxon>fabids</taxon>
        <taxon>Fabales</taxon>
        <taxon>Fabaceae</taxon>
        <taxon>Papilionoideae</taxon>
        <taxon>50 kb inversion clade</taxon>
        <taxon>NPAAA clade</taxon>
        <taxon>indigoferoid/millettioid clade</taxon>
        <taxon>Phaseoleae</taxon>
        <taxon>Vigna</taxon>
    </lineage>
</organism>
<evidence type="ECO:0000313" key="2">
    <source>
        <dbReference type="Proteomes" id="UP001374535"/>
    </source>
</evidence>